<sequence>KLNEKIGEHREENIEESKLPLQLEESKSATKGSKEIRRIRGQQLAKQRKWRSPHWGRKKNPKKGRETGRSEKKARGIKKKDSCLWQLEGAWKKKGGKNKKKEKIKRRELANLSSIVSQMAEGMKIEGPIVCGVCSIQGHASEKCPQLIENGGWESANAIRFQSQNQPRHDPYSNTYNPGWRDHPNFK</sequence>
<feature type="compositionally biased region" description="Basic and acidic residues" evidence="1">
    <location>
        <begin position="1"/>
        <end position="38"/>
    </location>
</feature>
<feature type="non-terminal residue" evidence="2">
    <location>
        <position position="1"/>
    </location>
</feature>
<protein>
    <submittedName>
        <fullName evidence="2">Uncharacterized protein</fullName>
    </submittedName>
</protein>
<proteinExistence type="predicted"/>
<comment type="caution">
    <text evidence="2">The sequence shown here is derived from an EMBL/GenBank/DDBJ whole genome shotgun (WGS) entry which is preliminary data.</text>
</comment>
<reference evidence="2 3" key="1">
    <citation type="submission" date="2018-10" db="EMBL/GenBank/DDBJ databases">
        <title>A high-quality apple genome assembly.</title>
        <authorList>
            <person name="Hu J."/>
        </authorList>
    </citation>
    <scope>NUCLEOTIDE SEQUENCE [LARGE SCALE GENOMIC DNA]</scope>
    <source>
        <strain evidence="3">cv. HFTH1</strain>
        <tissue evidence="2">Young leaf</tissue>
    </source>
</reference>
<feature type="region of interest" description="Disordered" evidence="1">
    <location>
        <begin position="1"/>
        <end position="79"/>
    </location>
</feature>
<evidence type="ECO:0000313" key="2">
    <source>
        <dbReference type="EMBL" id="RXI06795.1"/>
    </source>
</evidence>
<dbReference type="AlphaFoldDB" id="A0A498KM06"/>
<organism evidence="2 3">
    <name type="scientific">Malus domestica</name>
    <name type="common">Apple</name>
    <name type="synonym">Pyrus malus</name>
    <dbReference type="NCBI Taxonomy" id="3750"/>
    <lineage>
        <taxon>Eukaryota</taxon>
        <taxon>Viridiplantae</taxon>
        <taxon>Streptophyta</taxon>
        <taxon>Embryophyta</taxon>
        <taxon>Tracheophyta</taxon>
        <taxon>Spermatophyta</taxon>
        <taxon>Magnoliopsida</taxon>
        <taxon>eudicotyledons</taxon>
        <taxon>Gunneridae</taxon>
        <taxon>Pentapetalae</taxon>
        <taxon>rosids</taxon>
        <taxon>fabids</taxon>
        <taxon>Rosales</taxon>
        <taxon>Rosaceae</taxon>
        <taxon>Amygdaloideae</taxon>
        <taxon>Maleae</taxon>
        <taxon>Malus</taxon>
    </lineage>
</organism>
<feature type="region of interest" description="Disordered" evidence="1">
    <location>
        <begin position="162"/>
        <end position="187"/>
    </location>
</feature>
<gene>
    <name evidence="2" type="ORF">DVH24_025931</name>
</gene>
<dbReference type="EMBL" id="RDQH01000328">
    <property type="protein sequence ID" value="RXI06795.1"/>
    <property type="molecule type" value="Genomic_DNA"/>
</dbReference>
<keyword evidence="3" id="KW-1185">Reference proteome</keyword>
<accession>A0A498KM06</accession>
<dbReference type="Proteomes" id="UP000290289">
    <property type="component" value="Chromosome 2"/>
</dbReference>
<feature type="compositionally biased region" description="Basic residues" evidence="1">
    <location>
        <begin position="46"/>
        <end position="62"/>
    </location>
</feature>
<feature type="compositionally biased region" description="Basic and acidic residues" evidence="1">
    <location>
        <begin position="63"/>
        <end position="79"/>
    </location>
</feature>
<name>A0A498KM06_MALDO</name>
<evidence type="ECO:0000256" key="1">
    <source>
        <dbReference type="SAM" id="MobiDB-lite"/>
    </source>
</evidence>
<feature type="compositionally biased region" description="Polar residues" evidence="1">
    <location>
        <begin position="162"/>
        <end position="177"/>
    </location>
</feature>
<evidence type="ECO:0000313" key="3">
    <source>
        <dbReference type="Proteomes" id="UP000290289"/>
    </source>
</evidence>